<proteinExistence type="predicted"/>
<dbReference type="InterPro" id="IPR036005">
    <property type="entry name" value="Creatinase/aminopeptidase-like"/>
</dbReference>
<name>A0A6J4UDL1_9BACT</name>
<dbReference type="Gene3D" id="3.90.230.10">
    <property type="entry name" value="Creatinase/methionine aminopeptidase superfamily"/>
    <property type="match status" value="1"/>
</dbReference>
<organism evidence="2">
    <name type="scientific">uncultured Thermomicrobiales bacterium</name>
    <dbReference type="NCBI Taxonomy" id="1645740"/>
    <lineage>
        <taxon>Bacteria</taxon>
        <taxon>Pseudomonadati</taxon>
        <taxon>Thermomicrobiota</taxon>
        <taxon>Thermomicrobia</taxon>
        <taxon>Thermomicrobiales</taxon>
        <taxon>environmental samples</taxon>
    </lineage>
</organism>
<reference evidence="2" key="1">
    <citation type="submission" date="2020-02" db="EMBL/GenBank/DDBJ databases">
        <authorList>
            <person name="Meier V. D."/>
        </authorList>
    </citation>
    <scope>NUCLEOTIDE SEQUENCE</scope>
    <source>
        <strain evidence="2">AVDCRST_MAG73</strain>
    </source>
</reference>
<evidence type="ECO:0000313" key="2">
    <source>
        <dbReference type="EMBL" id="CAA9545574.1"/>
    </source>
</evidence>
<feature type="domain" description="Peptidase M24" evidence="1">
    <location>
        <begin position="155"/>
        <end position="327"/>
    </location>
</feature>
<dbReference type="InterPro" id="IPR000994">
    <property type="entry name" value="Pept_M24"/>
</dbReference>
<evidence type="ECO:0000259" key="1">
    <source>
        <dbReference type="Pfam" id="PF00557"/>
    </source>
</evidence>
<dbReference type="SUPFAM" id="SSF55920">
    <property type="entry name" value="Creatinase/aminopeptidase"/>
    <property type="match status" value="1"/>
</dbReference>
<sequence>GDREHSANLLFLCGFDPRFEEAILLLGPEDRRVLVVGNEGVVHAGVARLPVEIVLGQSLSLLGQPRDAAPRLLDVLRGVGIGPGARVGVAGWKYLEAAETDDPAAPAFVPAFLVRDLERATGTAPSDVTAELMHPVRGLRVRNSAAQIAAFEWAAARVGRSVLQVVRGAEPGMTETDAAGLLGYAGEPLSMHPIVASGAPGEPINGLRSPGARRLQRGDGITVGVGYWGSLSCRAGLLTAAPDGPFVDRFVRPYYAAIAAWYAAMRVGVTGGEVHAAVDGALAAAGAGFRPLLNPGHQTSYDEWVHSPIRPGSEERIASGMVFQCDIIPTPLPAGTALNCEDTVALADAALRDALARDHPELWRRVAARRAFMEGALGLRLAPDVLPLSDANAYLPPFWLDDALVCVVAG</sequence>
<dbReference type="AlphaFoldDB" id="A0A6J4UDL1"/>
<dbReference type="EMBL" id="CADCWE010000154">
    <property type="protein sequence ID" value="CAA9545574.1"/>
    <property type="molecule type" value="Genomic_DNA"/>
</dbReference>
<gene>
    <name evidence="2" type="ORF">AVDCRST_MAG73-2373</name>
</gene>
<dbReference type="Pfam" id="PF00557">
    <property type="entry name" value="Peptidase_M24"/>
    <property type="match status" value="1"/>
</dbReference>
<accession>A0A6J4UDL1</accession>
<feature type="non-terminal residue" evidence="2">
    <location>
        <position position="1"/>
    </location>
</feature>
<protein>
    <recommendedName>
        <fullName evidence="1">Peptidase M24 domain-containing protein</fullName>
    </recommendedName>
</protein>